<dbReference type="EMBL" id="FQWH01000014">
    <property type="protein sequence ID" value="SHH64837.1"/>
    <property type="molecule type" value="Genomic_DNA"/>
</dbReference>
<evidence type="ECO:0000256" key="1">
    <source>
        <dbReference type="SAM" id="Phobius"/>
    </source>
</evidence>
<dbReference type="Pfam" id="PF06170">
    <property type="entry name" value="DUF983"/>
    <property type="match status" value="1"/>
</dbReference>
<gene>
    <name evidence="2" type="ORF">SAMN05444388_11482</name>
</gene>
<reference evidence="2 3" key="1">
    <citation type="submission" date="2016-11" db="EMBL/GenBank/DDBJ databases">
        <authorList>
            <person name="Jaros S."/>
            <person name="Januszkiewicz K."/>
            <person name="Wedrychowicz H."/>
        </authorList>
    </citation>
    <scope>NUCLEOTIDE SEQUENCE [LARGE SCALE GENOMIC DNA]</scope>
    <source>
        <strain evidence="2 3">DSM 6792</strain>
    </source>
</reference>
<organism evidence="2 3">
    <name type="scientific">Flavobacterium johnsoniae</name>
    <name type="common">Cytophaga johnsonae</name>
    <dbReference type="NCBI Taxonomy" id="986"/>
    <lineage>
        <taxon>Bacteria</taxon>
        <taxon>Pseudomonadati</taxon>
        <taxon>Bacteroidota</taxon>
        <taxon>Flavobacteriia</taxon>
        <taxon>Flavobacteriales</taxon>
        <taxon>Flavobacteriaceae</taxon>
        <taxon>Flavobacterium</taxon>
    </lineage>
</organism>
<feature type="transmembrane region" description="Helical" evidence="1">
    <location>
        <begin position="87"/>
        <end position="107"/>
    </location>
</feature>
<proteinExistence type="predicted"/>
<name>A0A1M5UPE1_FLAJO</name>
<accession>A0A1M5UPE1</accession>
<protein>
    <submittedName>
        <fullName evidence="2">Uncharacterized conserved protein, DUF983 family</fullName>
    </submittedName>
</protein>
<sequence length="129" mass="15278">MNSRIELYYIFKLKCPRCHNGNLFTNPGLFVMRGFFKMPERCKKCNQDFRIEPEFYSSALWIGFPIVLIVFVPLLFFGLYLNENYEISLKVILPIFLILCFLLQIPIMRISRAILLHLTFKYFGGHKKG</sequence>
<keyword evidence="1" id="KW-0812">Transmembrane</keyword>
<keyword evidence="1" id="KW-1133">Transmembrane helix</keyword>
<dbReference type="AlphaFoldDB" id="A0A1M5UPE1"/>
<evidence type="ECO:0000313" key="3">
    <source>
        <dbReference type="Proteomes" id="UP000184112"/>
    </source>
</evidence>
<feature type="transmembrane region" description="Helical" evidence="1">
    <location>
        <begin position="59"/>
        <end position="81"/>
    </location>
</feature>
<keyword evidence="1" id="KW-0472">Membrane</keyword>
<evidence type="ECO:0000313" key="2">
    <source>
        <dbReference type="EMBL" id="SHH64837.1"/>
    </source>
</evidence>
<dbReference type="Proteomes" id="UP000184112">
    <property type="component" value="Unassembled WGS sequence"/>
</dbReference>
<dbReference type="InterPro" id="IPR009325">
    <property type="entry name" value="DUF983"/>
</dbReference>